<protein>
    <recommendedName>
        <fullName evidence="10">RPN1 N-terminal domain-containing protein</fullName>
    </recommendedName>
</protein>
<evidence type="ECO:0000313" key="9">
    <source>
        <dbReference type="Proteomes" id="UP000030690"/>
    </source>
</evidence>
<evidence type="ECO:0000256" key="4">
    <source>
        <dbReference type="SAM" id="Coils"/>
    </source>
</evidence>
<keyword evidence="2" id="KW-0677">Repeat</keyword>
<dbReference type="PIRSF" id="PIRSF015965">
    <property type="entry name" value="26S_Psome_Rpn1"/>
    <property type="match status" value="1"/>
</dbReference>
<dbReference type="Pfam" id="PF01851">
    <property type="entry name" value="PC_rep"/>
    <property type="match status" value="1"/>
</dbReference>
<feature type="domain" description="26S proteasome non-ATPase regulatory subunit RPN1 C-terminal" evidence="7">
    <location>
        <begin position="907"/>
        <end position="940"/>
    </location>
</feature>
<evidence type="ECO:0000259" key="7">
    <source>
        <dbReference type="Pfam" id="PF18051"/>
    </source>
</evidence>
<sequence>MTAEDKKAVSIQVPVKDVDDKRRKLNNSKIKKEELNEEEKKKKEELELLITRLRDEDVNVVNLSISLLNKEIIDTSGILTSSLLALKVLKTHYNTLIEIFNEMIFEECKKKLSNMISALSTTIGDENNIVKFVITGNKHDLINYGHEYIKNLITKLLVEYKILKEEENNQNGLTTTSTTSNKLVTINHIYDIVNIVVPYCFAHNTEYEAIDLLIEVDKINDIYLYVDEKSCDRSILYLLNLTHYSSSTDEYYKLMDVILNILKKHNKHVECLKILLRLNKIDKIKDLIFECNDILICKQIALICSRHCVHIQFTEEEIKKYTHLNLNEISTLTSGEHLSPIFLKLAKDLDVEEPKLPEDVYKSHLEEKRNTTVWDSAKQNLSSTFVNAFVNAAFCKDKLMTVNSSLWIFKNKDYGLMSATASMGLLLMWNLDEGLSQIDKFQYSSDQYVKAGALMAFGLACTNIKNECDPAYALLSEHIDAENALEKMGAILGFGYAYAGTNRENLLDILIPPLVDNGCIIECSVYAALSLGLVFVGSQNREIAEYIIDTVLEKEKINNSLDTPIAKLYAVALGLLFLCSREKCEATLSALEIIKHPISKYMIATVEGMAFAGSNDVLKVQKMLQVLVEKRGDKKNNSDNKTTTANNTDNNKSSNADINKTTTTDTSKKTDNNNNNSSSNNKNTKSNEEKSSSSKNYVEDNLDQCVAILNIALIALTDDISSDMTTRIIDHFLQYSNVNQKKAVPLALALLFTSFPKPNIVDILSKLTHDQDPDVALHAIISLGFVGAGTNNSRIAILLRQLSAFYCKDTNAIFVVRLAQGLLYMGKGLLTINPLHSNRSIINYVSLGSLLITIHACLQLKSTILGKYHYLLYHLVPCIYPRMLVTVNEKLESLPVSVRVGQAVDIVGQAGKPKTITGFQTHVTPVLLSHTDRAEMATEECKDCSKYYINI</sequence>
<dbReference type="InterPro" id="IPR040892">
    <property type="entry name" value="RPN1_N"/>
</dbReference>
<name>A0A024VE36_PLAFA</name>
<dbReference type="GO" id="GO:0005634">
    <property type="term" value="C:nucleus"/>
    <property type="evidence" value="ECO:0007669"/>
    <property type="project" value="TreeGrafter"/>
</dbReference>
<dbReference type="InterPro" id="IPR002015">
    <property type="entry name" value="Proteasome/cyclosome_rpt"/>
</dbReference>
<feature type="compositionally biased region" description="Low complexity" evidence="5">
    <location>
        <begin position="639"/>
        <end position="665"/>
    </location>
</feature>
<dbReference type="GO" id="GO:0030234">
    <property type="term" value="F:enzyme regulator activity"/>
    <property type="evidence" value="ECO:0007669"/>
    <property type="project" value="InterPro"/>
</dbReference>
<dbReference type="GO" id="GO:0043161">
    <property type="term" value="P:proteasome-mediated ubiquitin-dependent protein catabolic process"/>
    <property type="evidence" value="ECO:0007669"/>
    <property type="project" value="TreeGrafter"/>
</dbReference>
<dbReference type="GO" id="GO:0034515">
    <property type="term" value="C:proteasome storage granule"/>
    <property type="evidence" value="ECO:0007669"/>
    <property type="project" value="TreeGrafter"/>
</dbReference>
<dbReference type="GO" id="GO:0042176">
    <property type="term" value="P:regulation of protein catabolic process"/>
    <property type="evidence" value="ECO:0007669"/>
    <property type="project" value="InterPro"/>
</dbReference>
<dbReference type="InterPro" id="IPR016643">
    <property type="entry name" value="26S_Psome_Rpn1"/>
</dbReference>
<dbReference type="InterPro" id="IPR041433">
    <property type="entry name" value="RPN1_C"/>
</dbReference>
<dbReference type="Gene3D" id="1.25.10.10">
    <property type="entry name" value="Leucine-rich Repeat Variant"/>
    <property type="match status" value="1"/>
</dbReference>
<evidence type="ECO:0000256" key="5">
    <source>
        <dbReference type="SAM" id="MobiDB-lite"/>
    </source>
</evidence>
<keyword evidence="4" id="KW-0175">Coiled coil</keyword>
<gene>
    <name evidence="8" type="ORF">PFFVO_00189</name>
</gene>
<evidence type="ECO:0000256" key="2">
    <source>
        <dbReference type="ARBA" id="ARBA00022737"/>
    </source>
</evidence>
<dbReference type="InterPro" id="IPR011989">
    <property type="entry name" value="ARM-like"/>
</dbReference>
<comment type="similarity">
    <text evidence="1">Belongs to the proteasome subunit S2 family.</text>
</comment>
<feature type="region of interest" description="Disordered" evidence="5">
    <location>
        <begin position="631"/>
        <end position="695"/>
    </location>
</feature>
<dbReference type="SUPFAM" id="SSF48371">
    <property type="entry name" value="ARM repeat"/>
    <property type="match status" value="1"/>
</dbReference>
<dbReference type="PANTHER" id="PTHR10943">
    <property type="entry name" value="26S PROTEASOME NON-ATPASE REGULATORY SUBUNIT"/>
    <property type="match status" value="1"/>
</dbReference>
<organism evidence="8 9">
    <name type="scientific">Plasmodium falciparum Vietnam Oak-Knoll</name>
    <name type="common">FVO</name>
    <dbReference type="NCBI Taxonomy" id="1036723"/>
    <lineage>
        <taxon>Eukaryota</taxon>
        <taxon>Sar</taxon>
        <taxon>Alveolata</taxon>
        <taxon>Apicomplexa</taxon>
        <taxon>Aconoidasida</taxon>
        <taxon>Haemosporida</taxon>
        <taxon>Plasmodiidae</taxon>
        <taxon>Plasmodium</taxon>
        <taxon>Plasmodium (Laverania)</taxon>
    </lineage>
</organism>
<dbReference type="EMBL" id="KI925011">
    <property type="protein sequence ID" value="ETW20857.1"/>
    <property type="molecule type" value="Genomic_DNA"/>
</dbReference>
<dbReference type="Pfam" id="PF17781">
    <property type="entry name" value="RPN1_RPN2_N"/>
    <property type="match status" value="1"/>
</dbReference>
<evidence type="ECO:0008006" key="10">
    <source>
        <dbReference type="Google" id="ProtNLM"/>
    </source>
</evidence>
<feature type="compositionally biased region" description="Low complexity" evidence="5">
    <location>
        <begin position="672"/>
        <end position="684"/>
    </location>
</feature>
<dbReference type="GO" id="GO:0008540">
    <property type="term" value="C:proteasome regulatory particle, base subcomplex"/>
    <property type="evidence" value="ECO:0007669"/>
    <property type="project" value="TreeGrafter"/>
</dbReference>
<evidence type="ECO:0000256" key="3">
    <source>
        <dbReference type="ARBA" id="ARBA00022942"/>
    </source>
</evidence>
<evidence type="ECO:0000256" key="1">
    <source>
        <dbReference type="ARBA" id="ARBA00005460"/>
    </source>
</evidence>
<evidence type="ECO:0000259" key="6">
    <source>
        <dbReference type="Pfam" id="PF17781"/>
    </source>
</evidence>
<dbReference type="Proteomes" id="UP000030690">
    <property type="component" value="Unassembled WGS sequence"/>
</dbReference>
<proteinExistence type="inferred from homology"/>
<reference evidence="8 9" key="1">
    <citation type="submission" date="2013-02" db="EMBL/GenBank/DDBJ databases">
        <title>The Genome Annotation of Plasmodium falciparum Vietnam Oak-Knoll (FVO).</title>
        <authorList>
            <consortium name="The Broad Institute Genome Sequencing Platform"/>
            <consortium name="The Broad Institute Genome Sequencing Center for Infectious Disease"/>
            <person name="Neafsey D."/>
            <person name="Hoffman S."/>
            <person name="Volkman S."/>
            <person name="Rosenthal P."/>
            <person name="Walker B."/>
            <person name="Young S.K."/>
            <person name="Zeng Q."/>
            <person name="Gargeya S."/>
            <person name="Fitzgerald M."/>
            <person name="Haas B."/>
            <person name="Abouelleil A."/>
            <person name="Allen A.W."/>
            <person name="Alvarado L."/>
            <person name="Arachchi H.M."/>
            <person name="Berlin A.M."/>
            <person name="Chapman S.B."/>
            <person name="Gainer-Dewar J."/>
            <person name="Goldberg J."/>
            <person name="Griggs A."/>
            <person name="Gujja S."/>
            <person name="Hansen M."/>
            <person name="Howarth C."/>
            <person name="Imamovic A."/>
            <person name="Ireland A."/>
            <person name="Larimer J."/>
            <person name="McCowan C."/>
            <person name="Murphy C."/>
            <person name="Pearson M."/>
            <person name="Poon T.W."/>
            <person name="Priest M."/>
            <person name="Roberts A."/>
            <person name="Saif S."/>
            <person name="Shea T."/>
            <person name="Sisk P."/>
            <person name="Sykes S."/>
            <person name="Wortman J."/>
            <person name="Nusbaum C."/>
            <person name="Birren B."/>
        </authorList>
    </citation>
    <scope>NUCLEOTIDE SEQUENCE [LARGE SCALE GENOMIC DNA]</scope>
    <source>
        <strain evidence="9">Vietnam Oak-Knoll (FVO)</strain>
    </source>
</reference>
<evidence type="ECO:0000313" key="8">
    <source>
        <dbReference type="EMBL" id="ETW20857.1"/>
    </source>
</evidence>
<keyword evidence="3" id="KW-0647">Proteasome</keyword>
<feature type="coiled-coil region" evidence="4">
    <location>
        <begin position="18"/>
        <end position="56"/>
    </location>
</feature>
<dbReference type="Pfam" id="PF18051">
    <property type="entry name" value="RPN1_C"/>
    <property type="match status" value="1"/>
</dbReference>
<dbReference type="PANTHER" id="PTHR10943:SF1">
    <property type="entry name" value="26S PROTEASOME NON-ATPASE REGULATORY SUBUNIT 2"/>
    <property type="match status" value="1"/>
</dbReference>
<accession>A0A024VE36</accession>
<reference evidence="8 9" key="2">
    <citation type="submission" date="2013-02" db="EMBL/GenBank/DDBJ databases">
        <title>The Genome Sequence of Plasmodium falciparum Vietnam Oak-Knoll (FVO).</title>
        <authorList>
            <consortium name="The Broad Institute Genome Sequencing Platform"/>
            <consortium name="The Broad Institute Genome Sequencing Center for Infectious Disease"/>
            <person name="Neafsey D."/>
            <person name="Cheeseman I."/>
            <person name="Volkman S."/>
            <person name="Adams J."/>
            <person name="Walker B."/>
            <person name="Young S.K."/>
            <person name="Zeng Q."/>
            <person name="Gargeya S."/>
            <person name="Fitzgerald M."/>
            <person name="Haas B."/>
            <person name="Abouelleil A."/>
            <person name="Alvarado L."/>
            <person name="Arachchi H.M."/>
            <person name="Berlin A.M."/>
            <person name="Chapman S.B."/>
            <person name="Dewar J."/>
            <person name="Goldberg J."/>
            <person name="Griggs A."/>
            <person name="Gujja S."/>
            <person name="Hansen M."/>
            <person name="Howarth C."/>
            <person name="Imamovic A."/>
            <person name="Larimer J."/>
            <person name="McCowan C."/>
            <person name="Murphy C."/>
            <person name="Neiman D."/>
            <person name="Pearson M."/>
            <person name="Priest M."/>
            <person name="Roberts A."/>
            <person name="Saif S."/>
            <person name="Shea T."/>
            <person name="Sisk P."/>
            <person name="Sykes S."/>
            <person name="Wortman J."/>
            <person name="Nusbaum C."/>
            <person name="Birren B."/>
        </authorList>
    </citation>
    <scope>NUCLEOTIDE SEQUENCE [LARGE SCALE GENOMIC DNA]</scope>
    <source>
        <strain evidence="9">Vietnam Oak-Knoll (FVO)</strain>
    </source>
</reference>
<feature type="domain" description="RPN1 N-terminal" evidence="6">
    <location>
        <begin position="46"/>
        <end position="366"/>
    </location>
</feature>
<dbReference type="AlphaFoldDB" id="A0A024VE36"/>
<dbReference type="InterPro" id="IPR016024">
    <property type="entry name" value="ARM-type_fold"/>
</dbReference>